<dbReference type="EMBL" id="BGPR01107216">
    <property type="protein sequence ID" value="GBM78832.1"/>
    <property type="molecule type" value="Genomic_DNA"/>
</dbReference>
<name>A0A4Y2INZ7_ARAVE</name>
<keyword evidence="2" id="KW-1185">Reference proteome</keyword>
<sequence length="41" mass="4611">WKEQSHRPIDRKLGTAGAILMNLDTNVPHYPTGRAVDVKKP</sequence>
<proteinExistence type="predicted"/>
<dbReference type="AlphaFoldDB" id="A0A4Y2INZ7"/>
<gene>
    <name evidence="1" type="ORF">AVEN_125069_1</name>
</gene>
<evidence type="ECO:0000313" key="1">
    <source>
        <dbReference type="EMBL" id="GBM78832.1"/>
    </source>
</evidence>
<reference evidence="1 2" key="1">
    <citation type="journal article" date="2019" name="Sci. Rep.">
        <title>Orb-weaving spider Araneus ventricosus genome elucidates the spidroin gene catalogue.</title>
        <authorList>
            <person name="Kono N."/>
            <person name="Nakamura H."/>
            <person name="Ohtoshi R."/>
            <person name="Moran D.A.P."/>
            <person name="Shinohara A."/>
            <person name="Yoshida Y."/>
            <person name="Fujiwara M."/>
            <person name="Mori M."/>
            <person name="Tomita M."/>
            <person name="Arakawa K."/>
        </authorList>
    </citation>
    <scope>NUCLEOTIDE SEQUENCE [LARGE SCALE GENOMIC DNA]</scope>
</reference>
<accession>A0A4Y2INZ7</accession>
<evidence type="ECO:0000313" key="2">
    <source>
        <dbReference type="Proteomes" id="UP000499080"/>
    </source>
</evidence>
<organism evidence="1 2">
    <name type="scientific">Araneus ventricosus</name>
    <name type="common">Orbweaver spider</name>
    <name type="synonym">Epeira ventricosa</name>
    <dbReference type="NCBI Taxonomy" id="182803"/>
    <lineage>
        <taxon>Eukaryota</taxon>
        <taxon>Metazoa</taxon>
        <taxon>Ecdysozoa</taxon>
        <taxon>Arthropoda</taxon>
        <taxon>Chelicerata</taxon>
        <taxon>Arachnida</taxon>
        <taxon>Araneae</taxon>
        <taxon>Araneomorphae</taxon>
        <taxon>Entelegynae</taxon>
        <taxon>Araneoidea</taxon>
        <taxon>Araneidae</taxon>
        <taxon>Araneus</taxon>
    </lineage>
</organism>
<comment type="caution">
    <text evidence="1">The sequence shown here is derived from an EMBL/GenBank/DDBJ whole genome shotgun (WGS) entry which is preliminary data.</text>
</comment>
<feature type="non-terminal residue" evidence="1">
    <location>
        <position position="1"/>
    </location>
</feature>
<dbReference type="Proteomes" id="UP000499080">
    <property type="component" value="Unassembled WGS sequence"/>
</dbReference>
<protein>
    <submittedName>
        <fullName evidence="1">Uncharacterized protein</fullName>
    </submittedName>
</protein>